<dbReference type="CDD" id="cd03801">
    <property type="entry name" value="GT4_PimA-like"/>
    <property type="match status" value="1"/>
</dbReference>
<protein>
    <submittedName>
        <fullName evidence="3">Glycosyl transferase</fullName>
    </submittedName>
</protein>
<dbReference type="InterPro" id="IPR001296">
    <property type="entry name" value="Glyco_trans_1"/>
</dbReference>
<dbReference type="SUPFAM" id="SSF53756">
    <property type="entry name" value="UDP-Glycosyltransferase/glycogen phosphorylase"/>
    <property type="match status" value="1"/>
</dbReference>
<accession>A0A2V4AGW2</accession>
<dbReference type="Pfam" id="PF13439">
    <property type="entry name" value="Glyco_transf_4"/>
    <property type="match status" value="1"/>
</dbReference>
<dbReference type="Pfam" id="PF00534">
    <property type="entry name" value="Glycos_transf_1"/>
    <property type="match status" value="1"/>
</dbReference>
<keyword evidence="4" id="KW-1185">Reference proteome</keyword>
<dbReference type="PANTHER" id="PTHR12526">
    <property type="entry name" value="GLYCOSYLTRANSFERASE"/>
    <property type="match status" value="1"/>
</dbReference>
<evidence type="ECO:0000313" key="4">
    <source>
        <dbReference type="Proteomes" id="UP000249915"/>
    </source>
</evidence>
<dbReference type="GO" id="GO:0016757">
    <property type="term" value="F:glycosyltransferase activity"/>
    <property type="evidence" value="ECO:0007669"/>
    <property type="project" value="InterPro"/>
</dbReference>
<dbReference type="EMBL" id="MASW01000007">
    <property type="protein sequence ID" value="PXY19162.1"/>
    <property type="molecule type" value="Genomic_DNA"/>
</dbReference>
<evidence type="ECO:0000313" key="3">
    <source>
        <dbReference type="EMBL" id="PXY19162.1"/>
    </source>
</evidence>
<proteinExistence type="predicted"/>
<feature type="domain" description="Glycosyltransferase subfamily 4-like N-terminal" evidence="2">
    <location>
        <begin position="74"/>
        <end position="164"/>
    </location>
</feature>
<keyword evidence="3" id="KW-0808">Transferase</keyword>
<dbReference type="PANTHER" id="PTHR12526:SF510">
    <property type="entry name" value="D-INOSITOL 3-PHOSPHATE GLYCOSYLTRANSFERASE"/>
    <property type="match status" value="1"/>
</dbReference>
<dbReference type="InterPro" id="IPR028098">
    <property type="entry name" value="Glyco_trans_4-like_N"/>
</dbReference>
<gene>
    <name evidence="3" type="ORF">BAY60_30635</name>
</gene>
<dbReference type="Proteomes" id="UP000249915">
    <property type="component" value="Unassembled WGS sequence"/>
</dbReference>
<dbReference type="AlphaFoldDB" id="A0A2V4AGW2"/>
<sequence length="367" mass="37960">MTPPGPPVVHVVLPGDVDDVTVPSGGNVYDRTVCDGLAAGGWWVREHPVPGSWPRPGAPARGRLGRTLAALPDGASVLIDGLVACAVPDLVAPHARRLRLVVLVHLPLGDETGISQALAAELAAAERAALHAASAVVATSPWAARRLLELHGLPADRVHVAEPGAARASLSRPSEPGTRLLCVASVTPRKGHDVLVEALAAIAGLDWSCACVGGLSRDPAYATRLLQLIVARGLDERIRLTGPRTGARLAASYAEADLLVLPSRAETYGMVITEALAHGIPVLATAVGGVPDALGRAPDGSLPGLLVQPGDAHALAAALRHWLRDAELRQTLRAAARQRRGTLPGWDATVHRLGAVLAASDPSLRTA</sequence>
<reference evidence="3 4" key="1">
    <citation type="submission" date="2016-07" db="EMBL/GenBank/DDBJ databases">
        <title>Draft genome sequence of Prauserella muralis DSM 45305, isolated from a mould-covered wall in an indoor environment.</title>
        <authorList>
            <person name="Ruckert C."/>
            <person name="Albersmeier A."/>
            <person name="Jiang C.-L."/>
            <person name="Jiang Y."/>
            <person name="Kalinowski J."/>
            <person name="Schneider O."/>
            <person name="Winkler A."/>
            <person name="Zotchev S.B."/>
        </authorList>
    </citation>
    <scope>NUCLEOTIDE SEQUENCE [LARGE SCALE GENOMIC DNA]</scope>
    <source>
        <strain evidence="3 4">DSM 45305</strain>
    </source>
</reference>
<dbReference type="Gene3D" id="3.40.50.2000">
    <property type="entry name" value="Glycogen Phosphorylase B"/>
    <property type="match status" value="2"/>
</dbReference>
<evidence type="ECO:0000259" key="2">
    <source>
        <dbReference type="Pfam" id="PF13439"/>
    </source>
</evidence>
<dbReference type="RefSeq" id="WP_211330534.1">
    <property type="nucleotide sequence ID" value="NZ_MASW01000007.1"/>
</dbReference>
<evidence type="ECO:0000259" key="1">
    <source>
        <dbReference type="Pfam" id="PF00534"/>
    </source>
</evidence>
<organism evidence="3 4">
    <name type="scientific">Prauserella muralis</name>
    <dbReference type="NCBI Taxonomy" id="588067"/>
    <lineage>
        <taxon>Bacteria</taxon>
        <taxon>Bacillati</taxon>
        <taxon>Actinomycetota</taxon>
        <taxon>Actinomycetes</taxon>
        <taxon>Pseudonocardiales</taxon>
        <taxon>Pseudonocardiaceae</taxon>
        <taxon>Prauserella</taxon>
    </lineage>
</organism>
<feature type="domain" description="Glycosyl transferase family 1" evidence="1">
    <location>
        <begin position="178"/>
        <end position="339"/>
    </location>
</feature>
<name>A0A2V4AGW2_9PSEU</name>
<comment type="caution">
    <text evidence="3">The sequence shown here is derived from an EMBL/GenBank/DDBJ whole genome shotgun (WGS) entry which is preliminary data.</text>
</comment>